<dbReference type="PANTHER" id="PTHR47947">
    <property type="entry name" value="CYTOCHROME P450 82C3-RELATED"/>
    <property type="match status" value="1"/>
</dbReference>
<evidence type="ECO:0000256" key="13">
    <source>
        <dbReference type="SAM" id="Phobius"/>
    </source>
</evidence>
<comment type="subcellular location">
    <subcellularLocation>
        <location evidence="1">Membrane</location>
        <topology evidence="1">Single-pass membrane protein</topology>
    </subcellularLocation>
</comment>
<evidence type="ECO:0000256" key="12">
    <source>
        <dbReference type="SAM" id="MobiDB-lite"/>
    </source>
</evidence>
<reference evidence="14" key="1">
    <citation type="submission" date="2019-03" db="EMBL/GenBank/DDBJ databases">
        <authorList>
            <person name="Mank J."/>
            <person name="Almeida P."/>
        </authorList>
    </citation>
    <scope>NUCLEOTIDE SEQUENCE</scope>
    <source>
        <strain evidence="14">78183</strain>
    </source>
</reference>
<evidence type="ECO:0000256" key="2">
    <source>
        <dbReference type="ARBA" id="ARBA00010617"/>
    </source>
</evidence>
<evidence type="ECO:0000256" key="11">
    <source>
        <dbReference type="PIRSR" id="PIRSR602401-1"/>
    </source>
</evidence>
<dbReference type="Pfam" id="PF00067">
    <property type="entry name" value="p450"/>
    <property type="match status" value="5"/>
</dbReference>
<dbReference type="Gene3D" id="1.10.630.10">
    <property type="entry name" value="Cytochrome P450"/>
    <property type="match status" value="5"/>
</dbReference>
<keyword evidence="3 11" id="KW-0349">Heme</keyword>
<keyword evidence="6 13" id="KW-1133">Transmembrane helix</keyword>
<feature type="transmembrane region" description="Helical" evidence="13">
    <location>
        <begin position="16"/>
        <end position="36"/>
    </location>
</feature>
<dbReference type="InterPro" id="IPR036396">
    <property type="entry name" value="Cyt_P450_sf"/>
</dbReference>
<feature type="compositionally biased region" description="Polar residues" evidence="12">
    <location>
        <begin position="1120"/>
        <end position="1140"/>
    </location>
</feature>
<dbReference type="AlphaFoldDB" id="A0A6N2K748"/>
<feature type="transmembrane region" description="Helical" evidence="13">
    <location>
        <begin position="229"/>
        <end position="248"/>
    </location>
</feature>
<evidence type="ECO:0000256" key="4">
    <source>
        <dbReference type="ARBA" id="ARBA00022692"/>
    </source>
</evidence>
<dbReference type="GO" id="GO:0005506">
    <property type="term" value="F:iron ion binding"/>
    <property type="evidence" value="ECO:0007669"/>
    <property type="project" value="InterPro"/>
</dbReference>
<evidence type="ECO:0000256" key="1">
    <source>
        <dbReference type="ARBA" id="ARBA00004167"/>
    </source>
</evidence>
<dbReference type="FunFam" id="1.10.630.10:FF:000026">
    <property type="entry name" value="Cytochrome P450 82C4"/>
    <property type="match status" value="1"/>
</dbReference>
<protein>
    <recommendedName>
        <fullName evidence="15">Cytochrome P450</fullName>
    </recommendedName>
</protein>
<dbReference type="PRINTS" id="PR00463">
    <property type="entry name" value="EP450I"/>
</dbReference>
<keyword evidence="10 13" id="KW-0472">Membrane</keyword>
<feature type="binding site" description="axial binding residue" evidence="11">
    <location>
        <position position="466"/>
    </location>
    <ligand>
        <name>heme</name>
        <dbReference type="ChEBI" id="CHEBI:30413"/>
    </ligand>
    <ligandPart>
        <name>Fe</name>
        <dbReference type="ChEBI" id="CHEBI:18248"/>
    </ligandPart>
</feature>
<name>A0A6N2K748_SALVM</name>
<keyword evidence="4 13" id="KW-0812">Transmembrane</keyword>
<proteinExistence type="inferred from homology"/>
<dbReference type="PRINTS" id="PR00385">
    <property type="entry name" value="P450"/>
</dbReference>
<evidence type="ECO:0000256" key="7">
    <source>
        <dbReference type="ARBA" id="ARBA00023002"/>
    </source>
</evidence>
<evidence type="ECO:0000256" key="8">
    <source>
        <dbReference type="ARBA" id="ARBA00023004"/>
    </source>
</evidence>
<organism evidence="14">
    <name type="scientific">Salix viminalis</name>
    <name type="common">Common osier</name>
    <name type="synonym">Basket willow</name>
    <dbReference type="NCBI Taxonomy" id="40686"/>
    <lineage>
        <taxon>Eukaryota</taxon>
        <taxon>Viridiplantae</taxon>
        <taxon>Streptophyta</taxon>
        <taxon>Embryophyta</taxon>
        <taxon>Tracheophyta</taxon>
        <taxon>Spermatophyta</taxon>
        <taxon>Magnoliopsida</taxon>
        <taxon>eudicotyledons</taxon>
        <taxon>Gunneridae</taxon>
        <taxon>Pentapetalae</taxon>
        <taxon>rosids</taxon>
        <taxon>fabids</taxon>
        <taxon>Malpighiales</taxon>
        <taxon>Salicaceae</taxon>
        <taxon>Saliceae</taxon>
        <taxon>Salix</taxon>
    </lineage>
</organism>
<dbReference type="InterPro" id="IPR050651">
    <property type="entry name" value="Plant_Cytochrome_P450_Monoox"/>
</dbReference>
<keyword evidence="5 11" id="KW-0479">Metal-binding</keyword>
<comment type="cofactor">
    <cofactor evidence="11">
        <name>heme</name>
        <dbReference type="ChEBI" id="CHEBI:30413"/>
    </cofactor>
</comment>
<dbReference type="GO" id="GO:0016705">
    <property type="term" value="F:oxidoreductase activity, acting on paired donors, with incorporation or reduction of molecular oxygen"/>
    <property type="evidence" value="ECO:0007669"/>
    <property type="project" value="InterPro"/>
</dbReference>
<dbReference type="GO" id="GO:0020037">
    <property type="term" value="F:heme binding"/>
    <property type="evidence" value="ECO:0007669"/>
    <property type="project" value="InterPro"/>
</dbReference>
<keyword evidence="8 11" id="KW-0408">Iron</keyword>
<evidence type="ECO:0008006" key="15">
    <source>
        <dbReference type="Google" id="ProtNLM"/>
    </source>
</evidence>
<dbReference type="SUPFAM" id="SSF48264">
    <property type="entry name" value="Cytochrome P450"/>
    <property type="match status" value="4"/>
</dbReference>
<dbReference type="EMBL" id="CAADRP010000014">
    <property type="protein sequence ID" value="VFU21761.1"/>
    <property type="molecule type" value="Genomic_DNA"/>
</dbReference>
<dbReference type="GO" id="GO:0016020">
    <property type="term" value="C:membrane"/>
    <property type="evidence" value="ECO:0007669"/>
    <property type="project" value="UniProtKB-SubCell"/>
</dbReference>
<evidence type="ECO:0000256" key="5">
    <source>
        <dbReference type="ARBA" id="ARBA00022723"/>
    </source>
</evidence>
<dbReference type="InterPro" id="IPR002401">
    <property type="entry name" value="Cyt_P450_E_grp-I"/>
</dbReference>
<feature type="region of interest" description="Disordered" evidence="12">
    <location>
        <begin position="1120"/>
        <end position="1146"/>
    </location>
</feature>
<dbReference type="PROSITE" id="PS00086">
    <property type="entry name" value="CYTOCHROME_P450"/>
    <property type="match status" value="3"/>
</dbReference>
<sequence length="1146" mass="129927">MYLKHFFLHTQPKMNVLAMGSFFLGLALLCIIWRILSTSHKRNKTLPPPEPSGAWPLIGHMRILNSQIPIFRALGDLADKQGPVFSIRLGMRRTLVISSWESVKECLKTNDRNFLNRPSFAASKYMGYDDAFFGFHPYGEYWLEMRKIVTQELLSNHRLQLFIDVRVSEIETCIKELYTTCSNGSVLVDMSQRFSYVVASVMLRLIAGKRYCGGIGKESEAFGRAIKEFFYLSGVLVMSDLIPFTGWMDFQGHLKSMKRVAKELDHVVSGWLEEHLQRREAVNVRKEEKDFMDVMLESLAVGDDPIFGYKRETIVKATALNLIVASIDTTSITLTWALSLLLNHTEVLKRVQKEIDIHVGTTRWVEESDIKNLVYFQAIVKETLRLYPPGPLLVPRESLEDCYVGGYLVPRGTQLLVNAWKLHRDPRIWENPCEFRPERFLTSHGSIDVRGQQFEYVPFGSGRRLCPGISSSLQMLHLTLSRLLQGFSFSTAMNAQVDMSEGLGLTLPKATPLEVVLAPRLEHKMYQRVDTTSVALTWRLSLLLNHTEVLKEVQKEIDIHVGTTRWVEESDIKNLVYFQAIVKETLRLYPPGPSLLPRRRLCPGISSGLQMLHLTLSRVLQGFNFSTAMNVQVDMSEGLGLTLAKATPLGVVLAPRLEHKMFLTSHGSIDVRGQQFEYVPFGSGRRLCPGISSGLQMVYLTLSRLLQGFSFSTAMNAQVDMSIFLGLALLCIIWRILSTSHKRNKTLPPPEPSGAWPSIGHMRILNSQIPIFRALGDLADKHGPVFSIRLGLRRTLVISSRESVKECLKTNDRKFLNRPSSAASKYMGYDDAFFGFHPYGEYWLEMRKIVTQELLSNRRLQMLMNVRVSEIDTCIKELYTTCSNGSVLVDMSQWFSHVVASVMFRLLAGKRYCGGIAKESEAFVRAIKEFFYLSGVLVMSDLIPFTGWMDLQGHLKSMKRVAKELDHVVSGWLEEHLQRREAVNVRERRKDFMDVMLESLAVVDDPIFGYKRRTIVKATALRFLTSHGSIDVRGQQFEYVPFGSGRRLCPGISSSLQMLHLTLSRLLQGFSFSTAMNAQVDMSEGLGLTLPKATPLEVVLAPRLDHKINGKYFSRASSSMHHMENTVNQSQKKQNLTTTEPLVHGL</sequence>
<evidence type="ECO:0000256" key="3">
    <source>
        <dbReference type="ARBA" id="ARBA00022617"/>
    </source>
</evidence>
<evidence type="ECO:0000256" key="6">
    <source>
        <dbReference type="ARBA" id="ARBA00022989"/>
    </source>
</evidence>
<evidence type="ECO:0000256" key="10">
    <source>
        <dbReference type="ARBA" id="ARBA00023136"/>
    </source>
</evidence>
<gene>
    <name evidence="14" type="ORF">SVIM_LOCUS16438</name>
</gene>
<comment type="similarity">
    <text evidence="2">Belongs to the cytochrome P450 family.</text>
</comment>
<dbReference type="CDD" id="cd20654">
    <property type="entry name" value="CYP82"/>
    <property type="match status" value="1"/>
</dbReference>
<dbReference type="InterPro" id="IPR001128">
    <property type="entry name" value="Cyt_P450"/>
</dbReference>
<keyword evidence="9" id="KW-0503">Monooxygenase</keyword>
<dbReference type="GO" id="GO:0004497">
    <property type="term" value="F:monooxygenase activity"/>
    <property type="evidence" value="ECO:0007669"/>
    <property type="project" value="UniProtKB-KW"/>
</dbReference>
<accession>A0A6N2K748</accession>
<evidence type="ECO:0000256" key="9">
    <source>
        <dbReference type="ARBA" id="ARBA00023033"/>
    </source>
</evidence>
<dbReference type="PANTHER" id="PTHR47947:SF1">
    <property type="entry name" value="CYTOCHROME P450 82E3"/>
    <property type="match status" value="1"/>
</dbReference>
<dbReference type="InterPro" id="IPR017972">
    <property type="entry name" value="Cyt_P450_CS"/>
</dbReference>
<keyword evidence="7" id="KW-0560">Oxidoreductase</keyword>
<evidence type="ECO:0000313" key="14">
    <source>
        <dbReference type="EMBL" id="VFU21761.1"/>
    </source>
</evidence>